<evidence type="ECO:0000259" key="2">
    <source>
        <dbReference type="Pfam" id="PF07715"/>
    </source>
</evidence>
<name>A0A381YXW7_9ZZZZ</name>
<dbReference type="InterPro" id="IPR012910">
    <property type="entry name" value="Plug_dom"/>
</dbReference>
<accession>A0A381YXW7</accession>
<protein>
    <recommendedName>
        <fullName evidence="2">TonB-dependent receptor plug domain-containing protein</fullName>
    </recommendedName>
</protein>
<dbReference type="Pfam" id="PF13715">
    <property type="entry name" value="CarbopepD_reg_2"/>
    <property type="match status" value="1"/>
</dbReference>
<dbReference type="PANTHER" id="PTHR30069:SF29">
    <property type="entry name" value="HEMOGLOBIN AND HEMOGLOBIN-HAPTOGLOBIN-BINDING PROTEIN 1-RELATED"/>
    <property type="match status" value="1"/>
</dbReference>
<dbReference type="InterPro" id="IPR039426">
    <property type="entry name" value="TonB-dep_rcpt-like"/>
</dbReference>
<dbReference type="AlphaFoldDB" id="A0A381YXW7"/>
<dbReference type="Pfam" id="PF07715">
    <property type="entry name" value="Plug"/>
    <property type="match status" value="1"/>
</dbReference>
<dbReference type="Gene3D" id="2.170.130.10">
    <property type="entry name" value="TonB-dependent receptor, plug domain"/>
    <property type="match status" value="1"/>
</dbReference>
<dbReference type="PROSITE" id="PS52016">
    <property type="entry name" value="TONB_DEPENDENT_REC_3"/>
    <property type="match status" value="1"/>
</dbReference>
<dbReference type="GO" id="GO:0015344">
    <property type="term" value="F:siderophore uptake transmembrane transporter activity"/>
    <property type="evidence" value="ECO:0007669"/>
    <property type="project" value="TreeGrafter"/>
</dbReference>
<evidence type="ECO:0000256" key="1">
    <source>
        <dbReference type="ARBA" id="ARBA00022729"/>
    </source>
</evidence>
<organism evidence="3">
    <name type="scientific">marine metagenome</name>
    <dbReference type="NCBI Taxonomy" id="408172"/>
    <lineage>
        <taxon>unclassified sequences</taxon>
        <taxon>metagenomes</taxon>
        <taxon>ecological metagenomes</taxon>
    </lineage>
</organism>
<dbReference type="SUPFAM" id="SSF49464">
    <property type="entry name" value="Carboxypeptidase regulatory domain-like"/>
    <property type="match status" value="1"/>
</dbReference>
<dbReference type="SUPFAM" id="SSF56935">
    <property type="entry name" value="Porins"/>
    <property type="match status" value="1"/>
</dbReference>
<dbReference type="EMBL" id="UINC01019338">
    <property type="protein sequence ID" value="SVA81855.1"/>
    <property type="molecule type" value="Genomic_DNA"/>
</dbReference>
<dbReference type="GO" id="GO:0044718">
    <property type="term" value="P:siderophore transmembrane transport"/>
    <property type="evidence" value="ECO:0007669"/>
    <property type="project" value="TreeGrafter"/>
</dbReference>
<dbReference type="InterPro" id="IPR008969">
    <property type="entry name" value="CarboxyPept-like_regulatory"/>
</dbReference>
<feature type="domain" description="TonB-dependent receptor plug" evidence="2">
    <location>
        <begin position="98"/>
        <end position="201"/>
    </location>
</feature>
<dbReference type="PANTHER" id="PTHR30069">
    <property type="entry name" value="TONB-DEPENDENT OUTER MEMBRANE RECEPTOR"/>
    <property type="match status" value="1"/>
</dbReference>
<keyword evidence="1" id="KW-0732">Signal</keyword>
<dbReference type="InterPro" id="IPR037066">
    <property type="entry name" value="Plug_dom_sf"/>
</dbReference>
<sequence length="724" mass="81513">MTGSVKDRITNGNLNGVNITAEGTSQGTSTDVDGSFNLDISGLSQDQMIKFQHIGYDELLLPLDSLLNGPKIITLQPRVLQFETVETSGVKRKPAIEKDLPQTVTILQAEEFELRAFVDAGDLLATDQSIQVEESLSGRKTISIRGGNADDVLVLYNGFRLNRPYDNVFDLSLVDMQNVEQVEIVKGGHSVLYGPDAFSGVVNIVPKNTKDKNVRVSQQFGSYASGFWNANAQAQLGNTFLSLSQKQGSYKRVFEDLDVEDTGLLTKLTHRSMDMSNRLKGNKVNGNLEFNVTQDDQLFHNKRDFNKIKSQNQLFGIRYDGVLGLLGEIEIAVANHKLEETQGLNSYTGFVSRKLDHNANKFEVRKYINMNRLEWMFGTQMEKSLLKFWDDRNLTNVHQVGLKGANLNRDQFGFATVLKLHSKGDDEGKWLTDLDVSFRQDQVKDYKDNLVYRGNHEPGVDGRTFLDFGENNWNNKIVKISTIASKRSLNKTMAYWVTTGNNVKFPSLQQQISLTDLPPGGRTANLLPEKMKSLEIGINVVSQPADIPTIDQLELQGSFFRNDFINKMRITYLLGMPIGYYENIGHADMMGFEAKMKAKTYGGALVGEIGFSKYKVSDQSAFPFKSTFKLTVNMTAKWKWITFGTRWFQEGEQVGMINVPSKGFNEIELPAFSNYDIYWTVDVNVGPIKGDISYSGRNLKKNDTSLNGLMLRDTRKYFTFSTEL</sequence>
<reference evidence="3" key="1">
    <citation type="submission" date="2018-05" db="EMBL/GenBank/DDBJ databases">
        <authorList>
            <person name="Lanie J.A."/>
            <person name="Ng W.-L."/>
            <person name="Kazmierczak K.M."/>
            <person name="Andrzejewski T.M."/>
            <person name="Davidsen T.M."/>
            <person name="Wayne K.J."/>
            <person name="Tettelin H."/>
            <person name="Glass J.I."/>
            <person name="Rusch D."/>
            <person name="Podicherti R."/>
            <person name="Tsui H.-C.T."/>
            <person name="Winkler M.E."/>
        </authorList>
    </citation>
    <scope>NUCLEOTIDE SEQUENCE</scope>
</reference>
<gene>
    <name evidence="3" type="ORF">METZ01_LOCUS134709</name>
</gene>
<evidence type="ECO:0000313" key="3">
    <source>
        <dbReference type="EMBL" id="SVA81855.1"/>
    </source>
</evidence>
<proteinExistence type="predicted"/>